<sequence>MHGDETRATESPLRIELCPETGRIRVHRETALGTFTRTIDR</sequence>
<organism evidence="1 2">
    <name type="scientific">Haloferax massiliensis</name>
    <dbReference type="NCBI Taxonomy" id="1476858"/>
    <lineage>
        <taxon>Archaea</taxon>
        <taxon>Methanobacteriati</taxon>
        <taxon>Methanobacteriota</taxon>
        <taxon>Stenosarchaea group</taxon>
        <taxon>Halobacteria</taxon>
        <taxon>Halobacteriales</taxon>
        <taxon>Haloferacaceae</taxon>
        <taxon>Haloferax</taxon>
    </lineage>
</organism>
<evidence type="ECO:0000313" key="1">
    <source>
        <dbReference type="EMBL" id="CQR50565.1"/>
    </source>
</evidence>
<reference evidence="2" key="1">
    <citation type="submission" date="2015-03" db="EMBL/GenBank/DDBJ databases">
        <authorList>
            <person name="Urmite Genomes"/>
        </authorList>
    </citation>
    <scope>NUCLEOTIDE SEQUENCE [LARGE SCALE GENOMIC DNA]</scope>
    <source>
        <strain evidence="2">Arc-Hr</strain>
    </source>
</reference>
<keyword evidence="2" id="KW-1185">Reference proteome</keyword>
<dbReference type="Proteomes" id="UP000198902">
    <property type="component" value="Unassembled WGS sequence"/>
</dbReference>
<protein>
    <submittedName>
        <fullName evidence="1">Uncharacterized protein</fullName>
    </submittedName>
</protein>
<name>A0A0D6JSI8_9EURY</name>
<dbReference type="EMBL" id="CSTE01000002">
    <property type="protein sequence ID" value="CQR50565.1"/>
    <property type="molecule type" value="Genomic_DNA"/>
</dbReference>
<dbReference type="RefSeq" id="WP_264371807.1">
    <property type="nucleotide sequence ID" value="NZ_CABLRR010000002.1"/>
</dbReference>
<accession>A0A0D6JSI8</accession>
<evidence type="ECO:0000313" key="2">
    <source>
        <dbReference type="Proteomes" id="UP000198902"/>
    </source>
</evidence>
<dbReference type="AlphaFoldDB" id="A0A0D6JSI8"/>
<proteinExistence type="predicted"/>
<gene>
    <name evidence="1" type="ORF">BN996_02047</name>
</gene>